<proteinExistence type="predicted"/>
<sequence>MPGHLSLSALSAANIIIISIQTTKRIIFFYISSKKACRHGDRQDFS</sequence>
<keyword evidence="1" id="KW-0812">Transmembrane</keyword>
<keyword evidence="1" id="KW-0472">Membrane</keyword>
<name>A0A8S5Q687_9CAUD</name>
<feature type="transmembrane region" description="Helical" evidence="1">
    <location>
        <begin position="12"/>
        <end position="32"/>
    </location>
</feature>
<dbReference type="EMBL" id="BK015574">
    <property type="protein sequence ID" value="DAE14028.1"/>
    <property type="molecule type" value="Genomic_DNA"/>
</dbReference>
<organism evidence="2">
    <name type="scientific">Myoviridae sp. ctYzH9</name>
    <dbReference type="NCBI Taxonomy" id="2825126"/>
    <lineage>
        <taxon>Viruses</taxon>
        <taxon>Duplodnaviria</taxon>
        <taxon>Heunggongvirae</taxon>
        <taxon>Uroviricota</taxon>
        <taxon>Caudoviricetes</taxon>
    </lineage>
</organism>
<reference evidence="2" key="1">
    <citation type="journal article" date="2021" name="Proc. Natl. Acad. Sci. U.S.A.">
        <title>A Catalog of Tens of Thousands of Viruses from Human Metagenomes Reveals Hidden Associations with Chronic Diseases.</title>
        <authorList>
            <person name="Tisza M.J."/>
            <person name="Buck C.B."/>
        </authorList>
    </citation>
    <scope>NUCLEOTIDE SEQUENCE</scope>
    <source>
        <strain evidence="2">CtYzH9</strain>
    </source>
</reference>
<evidence type="ECO:0000256" key="1">
    <source>
        <dbReference type="SAM" id="Phobius"/>
    </source>
</evidence>
<keyword evidence="1" id="KW-1133">Transmembrane helix</keyword>
<accession>A0A8S5Q687</accession>
<evidence type="ECO:0000313" key="2">
    <source>
        <dbReference type="EMBL" id="DAE14028.1"/>
    </source>
</evidence>
<protein>
    <submittedName>
        <fullName evidence="2">Uncharacterized protein</fullName>
    </submittedName>
</protein>